<feature type="domain" description="N-terminal Ras-GEF" evidence="6">
    <location>
        <begin position="337"/>
        <end position="471"/>
    </location>
</feature>
<dbReference type="Gene3D" id="1.10.840.10">
    <property type="entry name" value="Ras guanine-nucleotide exchange factors catalytic domain"/>
    <property type="match status" value="1"/>
</dbReference>
<dbReference type="Gene3D" id="2.60.120.10">
    <property type="entry name" value="Jelly Rolls"/>
    <property type="match status" value="1"/>
</dbReference>
<dbReference type="InterPro" id="IPR036390">
    <property type="entry name" value="WH_DNA-bd_sf"/>
</dbReference>
<dbReference type="SMART" id="SM00229">
    <property type="entry name" value="RasGEFN"/>
    <property type="match status" value="1"/>
</dbReference>
<dbReference type="Gene3D" id="1.10.10.10">
    <property type="entry name" value="Winged helix-like DNA-binding domain superfamily/Winged helix DNA-binding domain"/>
    <property type="match status" value="1"/>
</dbReference>
<dbReference type="InterPro" id="IPR014710">
    <property type="entry name" value="RmlC-like_jellyroll"/>
</dbReference>
<dbReference type="PROSITE" id="PS50186">
    <property type="entry name" value="DEP"/>
    <property type="match status" value="1"/>
</dbReference>
<dbReference type="InterPro" id="IPR000651">
    <property type="entry name" value="Ras-like_Gua-exchang_fac_N"/>
</dbReference>
<dbReference type="CDD" id="cd00038">
    <property type="entry name" value="CAP_ED"/>
    <property type="match status" value="1"/>
</dbReference>
<dbReference type="GO" id="GO:0005085">
    <property type="term" value="F:guanyl-nucleotide exchange factor activity"/>
    <property type="evidence" value="ECO:0007669"/>
    <property type="project" value="UniProtKB-KW"/>
</dbReference>
<dbReference type="InterPro" id="IPR001895">
    <property type="entry name" value="RASGEF_cat_dom"/>
</dbReference>
<evidence type="ECO:0000259" key="5">
    <source>
        <dbReference type="PROSITE" id="PS50186"/>
    </source>
</evidence>
<dbReference type="SMART" id="SM00100">
    <property type="entry name" value="cNMP"/>
    <property type="match status" value="1"/>
</dbReference>
<name>A0A3B5BG49_9TELE</name>
<dbReference type="SUPFAM" id="SSF46785">
    <property type="entry name" value="Winged helix' DNA-binding domain"/>
    <property type="match status" value="1"/>
</dbReference>
<dbReference type="SUPFAM" id="SSF48366">
    <property type="entry name" value="Ras GEF"/>
    <property type="match status" value="1"/>
</dbReference>
<dbReference type="PROSITE" id="PS50212">
    <property type="entry name" value="RASGEF_NTER"/>
    <property type="match status" value="1"/>
</dbReference>
<dbReference type="GO" id="GO:0007265">
    <property type="term" value="P:Ras protein signal transduction"/>
    <property type="evidence" value="ECO:0007669"/>
    <property type="project" value="TreeGrafter"/>
</dbReference>
<dbReference type="SUPFAM" id="SSF54236">
    <property type="entry name" value="Ubiquitin-like"/>
    <property type="match status" value="1"/>
</dbReference>
<dbReference type="PANTHER" id="PTHR23113:SF24">
    <property type="entry name" value="RAP GUANINE NUCLEOTIDE EXCHANGE FACTOR 3"/>
    <property type="match status" value="1"/>
</dbReference>
<evidence type="ECO:0000259" key="3">
    <source>
        <dbReference type="PROSITE" id="PS50009"/>
    </source>
</evidence>
<gene>
    <name evidence="7" type="primary">RAPGEF3</name>
    <name evidence="9" type="synonym">LOC103365870</name>
</gene>
<dbReference type="SMART" id="SM00147">
    <property type="entry name" value="RasGEF"/>
    <property type="match status" value="1"/>
</dbReference>
<dbReference type="InterPro" id="IPR008937">
    <property type="entry name" value="Ras-like_GEF"/>
</dbReference>
<accession>A0A3B5BG49</accession>
<dbReference type="GeneTree" id="ENSGT00940000159931"/>
<dbReference type="Gene3D" id="1.20.870.10">
    <property type="entry name" value="Son of sevenless (SoS) protein Chain: S domain 1"/>
    <property type="match status" value="1"/>
</dbReference>
<dbReference type="SMART" id="SM00049">
    <property type="entry name" value="DEP"/>
    <property type="match status" value="1"/>
</dbReference>
<feature type="domain" description="DEP" evidence="5">
    <location>
        <begin position="68"/>
        <end position="138"/>
    </location>
</feature>
<proteinExistence type="predicted"/>
<keyword evidence="1 2" id="KW-0344">Guanine-nucleotide releasing factor</keyword>
<feature type="domain" description="Cyclic nucleotide-binding" evidence="4">
    <location>
        <begin position="200"/>
        <end position="301"/>
    </location>
</feature>
<feature type="domain" description="Ras-GEF" evidence="3">
    <location>
        <begin position="607"/>
        <end position="834"/>
    </location>
</feature>
<dbReference type="InterPro" id="IPR036964">
    <property type="entry name" value="RASGEF_cat_dom_sf"/>
</dbReference>
<evidence type="ECO:0000259" key="6">
    <source>
        <dbReference type="PROSITE" id="PS50212"/>
    </source>
</evidence>
<dbReference type="InterPro" id="IPR029071">
    <property type="entry name" value="Ubiquitin-like_domsf"/>
</dbReference>
<dbReference type="PROSITE" id="PS50042">
    <property type="entry name" value="CNMP_BINDING_3"/>
    <property type="match status" value="1"/>
</dbReference>
<protein>
    <submittedName>
        <fullName evidence="7 9">Rap guanine nucleotide exchange factor 3-like</fullName>
    </submittedName>
</protein>
<dbReference type="GO" id="GO:0005886">
    <property type="term" value="C:plasma membrane"/>
    <property type="evidence" value="ECO:0007669"/>
    <property type="project" value="TreeGrafter"/>
</dbReference>
<dbReference type="Pfam" id="PF00617">
    <property type="entry name" value="RasGEF"/>
    <property type="match status" value="1"/>
</dbReference>
<dbReference type="InterPro" id="IPR000591">
    <property type="entry name" value="DEP_dom"/>
</dbReference>
<evidence type="ECO:0000313" key="7">
    <source>
        <dbReference type="Ensembl" id="ENSSPAP00000025307.1"/>
    </source>
</evidence>
<evidence type="ECO:0000259" key="4">
    <source>
        <dbReference type="PROSITE" id="PS50042"/>
    </source>
</evidence>
<dbReference type="InterPro" id="IPR000595">
    <property type="entry name" value="cNMP-bd_dom"/>
</dbReference>
<dbReference type="PROSITE" id="PS00720">
    <property type="entry name" value="RASGEF"/>
    <property type="match status" value="1"/>
</dbReference>
<dbReference type="RefSeq" id="XP_008291657.1">
    <property type="nucleotide sequence ID" value="XM_008293435.1"/>
</dbReference>
<dbReference type="GeneID" id="103365870"/>
<evidence type="ECO:0000256" key="2">
    <source>
        <dbReference type="PROSITE-ProRule" id="PRU00168"/>
    </source>
</evidence>
<evidence type="ECO:0000313" key="9">
    <source>
        <dbReference type="RefSeq" id="XP_008291657.1"/>
    </source>
</evidence>
<dbReference type="STRING" id="144197.ENSSPAP00000025307"/>
<dbReference type="Pfam" id="PF00618">
    <property type="entry name" value="RasGEF_N"/>
    <property type="match status" value="1"/>
</dbReference>
<dbReference type="InterPro" id="IPR036388">
    <property type="entry name" value="WH-like_DNA-bd_sf"/>
</dbReference>
<dbReference type="PROSITE" id="PS50009">
    <property type="entry name" value="RASGEF_CAT"/>
    <property type="match status" value="1"/>
</dbReference>
<dbReference type="CTD" id="10411"/>
<dbReference type="Pfam" id="PF00610">
    <property type="entry name" value="DEP"/>
    <property type="match status" value="1"/>
</dbReference>
<dbReference type="SUPFAM" id="SSF51206">
    <property type="entry name" value="cAMP-binding domain-like"/>
    <property type="match status" value="1"/>
</dbReference>
<evidence type="ECO:0000256" key="1">
    <source>
        <dbReference type="ARBA" id="ARBA00022658"/>
    </source>
</evidence>
<dbReference type="InterPro" id="IPR019804">
    <property type="entry name" value="Ras_G-nucl-exch_fac_CS"/>
</dbReference>
<dbReference type="Pfam" id="PF00027">
    <property type="entry name" value="cNMP_binding"/>
    <property type="match status" value="1"/>
</dbReference>
<reference evidence="7" key="1">
    <citation type="submission" date="2023-09" db="UniProtKB">
        <authorList>
            <consortium name="Ensembl"/>
        </authorList>
    </citation>
    <scope>IDENTIFICATION</scope>
</reference>
<dbReference type="CDD" id="cd04437">
    <property type="entry name" value="DEP_Epac"/>
    <property type="match status" value="1"/>
</dbReference>
<dbReference type="PRINTS" id="PR00103">
    <property type="entry name" value="CAMPKINASE"/>
</dbReference>
<reference evidence="9" key="2">
    <citation type="submission" date="2025-04" db="UniProtKB">
        <authorList>
            <consortium name="RefSeq"/>
        </authorList>
    </citation>
    <scope>IDENTIFICATION</scope>
</reference>
<sequence>MHLFRSHNYQVFPDRYSGETPTIRGISWTPLPEALNSKDTMKQFLSDRVVKAARSVYSVMIERNPGLIRDRKYHLKTYRQCCSGKDLVDWLMKQNECLQSRSQAVGMWQVLVDEGILVHVKHELNFLDKDTQFYRFQDSEFGLNHITNERESEDELQEGLSLLSQLGPDALLTMILRKGPSQRSAEDLEVIYEELLHVKAAAHLSTSVRKELAAVLVFESHAKAGTVLFSQGDKGTSWYIIWKGSVNVITHGKGLVTTLHEGEDFGQLALLNDAPRAATIILREDNCHFLRVDKQDFIRILKDVEANTVRLEEHGKTVLVLEKSADSAGQGGAGNNSKYTVMSGTPEKILEHLLETIKLDSNGNDAIDPCVSDFLLTHKVFMPSSQLCPALQQHYQAELSEGSEQEKAAYILNIKQKVVKLIGQWVALFGLLLKEDSIALDFLERLKKEVAADYRLSSMLKEQFRERRRTKVLENGYQSMSRNQPFDWFANCEEPVGRLQPIRAQDKVLYEIYRPDNKPLTLMLPVNTSVQDVMAAIVKPGGDHVLVKMNSTGERAQLKLDAAAVYTALGLNERLFICTSSQVEQLVPLKEQQGPERGTTDILEQMSSKDIANELTNYDWELFTAMHEVELVYYIFGRHKFPGAITANLERFVRRFNEVQYWVVTELCLCEDLVKRAILLKKFIKIASVLKEQKNLNSFFAVMFGLSNSAVQRLYKTWERIPSKTKRIYCAYERLMDPSRNHRAYRLAVAKLGPPYIPFMPLLLKDMTFIHEGNPNYVDKLVNFEKMRMLAKTVKIVRGCRSQPYVPSSPQRGLADRMFLEGPATRISTYSDHALPLRTPSNIRHYIQNLKVMDNQRKLTQLSRTIEC</sequence>
<dbReference type="PANTHER" id="PTHR23113">
    <property type="entry name" value="GUANINE NUCLEOTIDE EXCHANGE FACTOR"/>
    <property type="match status" value="1"/>
</dbReference>
<dbReference type="Gene3D" id="3.10.20.90">
    <property type="entry name" value="Phosphatidylinositol 3-kinase Catalytic Subunit, Chain A, domain 1"/>
    <property type="match status" value="1"/>
</dbReference>
<keyword evidence="8" id="KW-1185">Reference proteome</keyword>
<dbReference type="Proteomes" id="UP000694891">
    <property type="component" value="Unplaced"/>
</dbReference>
<dbReference type="Ensembl" id="ENSSPAT00000025724.1">
    <property type="protein sequence ID" value="ENSSPAP00000025307.1"/>
    <property type="gene ID" value="ENSSPAG00000019135.1"/>
</dbReference>
<organism evidence="7">
    <name type="scientific">Stegastes partitus</name>
    <name type="common">bicolor damselfish</name>
    <dbReference type="NCBI Taxonomy" id="144197"/>
    <lineage>
        <taxon>Eukaryota</taxon>
        <taxon>Metazoa</taxon>
        <taxon>Chordata</taxon>
        <taxon>Craniata</taxon>
        <taxon>Vertebrata</taxon>
        <taxon>Euteleostomi</taxon>
        <taxon>Actinopterygii</taxon>
        <taxon>Neopterygii</taxon>
        <taxon>Teleostei</taxon>
        <taxon>Neoteleostei</taxon>
        <taxon>Acanthomorphata</taxon>
        <taxon>Ovalentaria</taxon>
        <taxon>Pomacentridae</taxon>
        <taxon>Stegastes</taxon>
    </lineage>
</organism>
<dbReference type="OrthoDB" id="21144at2759"/>
<dbReference type="CDD" id="cd06224">
    <property type="entry name" value="REM"/>
    <property type="match status" value="1"/>
</dbReference>
<dbReference type="AlphaFoldDB" id="A0A3B5BG49"/>
<dbReference type="InterPro" id="IPR018490">
    <property type="entry name" value="cNMP-bd_dom_sf"/>
</dbReference>
<evidence type="ECO:0000313" key="8">
    <source>
        <dbReference type="Proteomes" id="UP000694891"/>
    </source>
</evidence>
<dbReference type="CDD" id="cd00155">
    <property type="entry name" value="RasGEF"/>
    <property type="match status" value="1"/>
</dbReference>
<dbReference type="InterPro" id="IPR023578">
    <property type="entry name" value="Ras_GEF_dom_sf"/>
</dbReference>